<name>A0AAV2RNU2_MEGNR</name>
<dbReference type="GO" id="GO:0008484">
    <property type="term" value="F:sulfuric ester hydrolase activity"/>
    <property type="evidence" value="ECO:0007669"/>
    <property type="project" value="InterPro"/>
</dbReference>
<dbReference type="PANTHER" id="PTHR10342:SF274">
    <property type="entry name" value="ARYLSULFATASE B"/>
    <property type="match status" value="1"/>
</dbReference>
<comment type="similarity">
    <text evidence="2">Belongs to the sulfatase family.</text>
</comment>
<keyword evidence="8" id="KW-1185">Reference proteome</keyword>
<evidence type="ECO:0000256" key="3">
    <source>
        <dbReference type="ARBA" id="ARBA00022723"/>
    </source>
</evidence>
<evidence type="ECO:0000259" key="6">
    <source>
        <dbReference type="Pfam" id="PF00884"/>
    </source>
</evidence>
<organism evidence="7 8">
    <name type="scientific">Meganyctiphanes norvegica</name>
    <name type="common">Northern krill</name>
    <name type="synonym">Thysanopoda norvegica</name>
    <dbReference type="NCBI Taxonomy" id="48144"/>
    <lineage>
        <taxon>Eukaryota</taxon>
        <taxon>Metazoa</taxon>
        <taxon>Ecdysozoa</taxon>
        <taxon>Arthropoda</taxon>
        <taxon>Crustacea</taxon>
        <taxon>Multicrustacea</taxon>
        <taxon>Malacostraca</taxon>
        <taxon>Eumalacostraca</taxon>
        <taxon>Eucarida</taxon>
        <taxon>Euphausiacea</taxon>
        <taxon>Euphausiidae</taxon>
        <taxon>Meganyctiphanes</taxon>
    </lineage>
</organism>
<proteinExistence type="inferred from homology"/>
<evidence type="ECO:0000313" key="8">
    <source>
        <dbReference type="Proteomes" id="UP001497623"/>
    </source>
</evidence>
<dbReference type="Gene3D" id="3.40.720.10">
    <property type="entry name" value="Alkaline Phosphatase, subunit A"/>
    <property type="match status" value="1"/>
</dbReference>
<dbReference type="InterPro" id="IPR000917">
    <property type="entry name" value="Sulfatase_N"/>
</dbReference>
<evidence type="ECO:0000313" key="7">
    <source>
        <dbReference type="EMBL" id="CAL4130267.1"/>
    </source>
</evidence>
<keyword evidence="3" id="KW-0479">Metal-binding</keyword>
<keyword evidence="5" id="KW-0325">Glycoprotein</keyword>
<reference evidence="7 8" key="1">
    <citation type="submission" date="2024-05" db="EMBL/GenBank/DDBJ databases">
        <authorList>
            <person name="Wallberg A."/>
        </authorList>
    </citation>
    <scope>NUCLEOTIDE SEQUENCE [LARGE SCALE GENOMIC DNA]</scope>
</reference>
<dbReference type="PANTHER" id="PTHR10342">
    <property type="entry name" value="ARYLSULFATASE"/>
    <property type="match status" value="1"/>
</dbReference>
<dbReference type="SUPFAM" id="SSF53649">
    <property type="entry name" value="Alkaline phosphatase-like"/>
    <property type="match status" value="1"/>
</dbReference>
<sequence>VTRKILSMVTAMDDSIGALDDALKETQQYENTSIVFSSDNGGVRGHHESNHLLKGYKYDLWEGGTRAAAFVHIPLLEERKYIFSSHYFEPLLKSTFQGIYWC</sequence>
<accession>A0AAV2RNU2</accession>
<feature type="non-terminal residue" evidence="7">
    <location>
        <position position="1"/>
    </location>
</feature>
<dbReference type="AlphaFoldDB" id="A0AAV2RNU2"/>
<dbReference type="GO" id="GO:0046872">
    <property type="term" value="F:metal ion binding"/>
    <property type="evidence" value="ECO:0007669"/>
    <property type="project" value="UniProtKB-KW"/>
</dbReference>
<evidence type="ECO:0000256" key="2">
    <source>
        <dbReference type="ARBA" id="ARBA00008779"/>
    </source>
</evidence>
<comment type="caution">
    <text evidence="7">The sequence shown here is derived from an EMBL/GenBank/DDBJ whole genome shotgun (WGS) entry which is preliminary data.</text>
</comment>
<evidence type="ECO:0000256" key="1">
    <source>
        <dbReference type="ARBA" id="ARBA00001913"/>
    </source>
</evidence>
<evidence type="ECO:0000256" key="4">
    <source>
        <dbReference type="ARBA" id="ARBA00022837"/>
    </source>
</evidence>
<dbReference type="Proteomes" id="UP001497623">
    <property type="component" value="Unassembled WGS sequence"/>
</dbReference>
<evidence type="ECO:0000256" key="5">
    <source>
        <dbReference type="ARBA" id="ARBA00023180"/>
    </source>
</evidence>
<dbReference type="InterPro" id="IPR047115">
    <property type="entry name" value="ARSB"/>
</dbReference>
<dbReference type="InterPro" id="IPR017850">
    <property type="entry name" value="Alkaline_phosphatase_core_sf"/>
</dbReference>
<comment type="cofactor">
    <cofactor evidence="1">
        <name>Ca(2+)</name>
        <dbReference type="ChEBI" id="CHEBI:29108"/>
    </cofactor>
</comment>
<keyword evidence="4" id="KW-0106">Calcium</keyword>
<gene>
    <name evidence="7" type="ORF">MNOR_LOCUS26460</name>
</gene>
<protein>
    <recommendedName>
        <fullName evidence="6">Sulfatase N-terminal domain-containing protein</fullName>
    </recommendedName>
</protein>
<dbReference type="Pfam" id="PF00884">
    <property type="entry name" value="Sulfatase"/>
    <property type="match status" value="1"/>
</dbReference>
<feature type="domain" description="Sulfatase N-terminal" evidence="6">
    <location>
        <begin position="4"/>
        <end position="76"/>
    </location>
</feature>
<dbReference type="EMBL" id="CAXKWB010026460">
    <property type="protein sequence ID" value="CAL4130267.1"/>
    <property type="molecule type" value="Genomic_DNA"/>
</dbReference>